<feature type="non-terminal residue" evidence="2">
    <location>
        <position position="1"/>
    </location>
</feature>
<dbReference type="PROSITE" id="PS50878">
    <property type="entry name" value="RT_POL"/>
    <property type="match status" value="1"/>
</dbReference>
<name>A0A7D9DU16_PARCT</name>
<dbReference type="InterPro" id="IPR043502">
    <property type="entry name" value="DNA/RNA_pol_sf"/>
</dbReference>
<keyword evidence="3" id="KW-1185">Reference proteome</keyword>
<organism evidence="2 3">
    <name type="scientific">Paramuricea clavata</name>
    <name type="common">Red gorgonian</name>
    <name type="synonym">Violescent sea-whip</name>
    <dbReference type="NCBI Taxonomy" id="317549"/>
    <lineage>
        <taxon>Eukaryota</taxon>
        <taxon>Metazoa</taxon>
        <taxon>Cnidaria</taxon>
        <taxon>Anthozoa</taxon>
        <taxon>Octocorallia</taxon>
        <taxon>Malacalcyonacea</taxon>
        <taxon>Plexauridae</taxon>
        <taxon>Paramuricea</taxon>
    </lineage>
</organism>
<protein>
    <submittedName>
        <fullName evidence="2">Uncharacterized protein</fullName>
    </submittedName>
</protein>
<dbReference type="Pfam" id="PF00078">
    <property type="entry name" value="RVT_1"/>
    <property type="match status" value="1"/>
</dbReference>
<evidence type="ECO:0000256" key="1">
    <source>
        <dbReference type="SAM" id="MobiDB-lite"/>
    </source>
</evidence>
<feature type="compositionally biased region" description="Polar residues" evidence="1">
    <location>
        <begin position="85"/>
        <end position="126"/>
    </location>
</feature>
<proteinExistence type="predicted"/>
<accession>A0A7D9DU16</accession>
<dbReference type="InterPro" id="IPR000477">
    <property type="entry name" value="RT_dom"/>
</dbReference>
<dbReference type="SUPFAM" id="SSF56672">
    <property type="entry name" value="DNA/RNA polymerases"/>
    <property type="match status" value="1"/>
</dbReference>
<sequence length="610" mass="68174">MADEIESLKTVIEQITSENNQMKIILEMKQTEWIHVEENKASSTTKSTSVTSTPKSYAAVVSNSFESLVDKHTTNESSNDDLSHLTETSVENENFNCPPENISSRSQSTIDQQSNKNESNVDNPNPTKKILSPPNVLLIGDSMVKHICQEKLSYAAKAKTTKKDCGEGRTSNQNPKAAWKTINSLIGKQNRPTKVNELNINNVKLTSLADIAKGFNDYFANIGPNLAAEIDTTECHFKDYLKKAESEFTAFKAVTTNHVCFLLSQLAGNKATGLDKISSKVVKIAAPIISDSLTYIFNQSIILCTFPNEWKVARIIPLFKNGKHNLAGNYRPISVLPAISKVMERILYNQLYEYLSLNNLLSEHQFGFQKFHSTASALLDCTNDWYLTMDGKLFNLVVFIDLKKAFDTVNHDILLEKLLLFGITGSAFQLLKSYLSNRTQKCEINGSTSKENIVKCGVPQGSILGPLFFLLYINNLPSCLNETRPRMFADDTNITASGNCMNDIESAVNSDLERLRKWLMANKLSLIVAKTEFQLIGTKHMLKKISDYQPAVTIRNKPIKQVFQCKTLGVTVDENLSWKRNTESICSKISSGIYALKQIKTLVDIKTLIS</sequence>
<gene>
    <name evidence="2" type="ORF">PACLA_8A076655</name>
</gene>
<dbReference type="PANTHER" id="PTHR33332">
    <property type="entry name" value="REVERSE TRANSCRIPTASE DOMAIN-CONTAINING PROTEIN"/>
    <property type="match status" value="1"/>
</dbReference>
<feature type="region of interest" description="Disordered" evidence="1">
    <location>
        <begin position="73"/>
        <end position="134"/>
    </location>
</feature>
<reference evidence="2" key="1">
    <citation type="submission" date="2020-04" db="EMBL/GenBank/DDBJ databases">
        <authorList>
            <person name="Alioto T."/>
            <person name="Alioto T."/>
            <person name="Gomez Garrido J."/>
        </authorList>
    </citation>
    <scope>NUCLEOTIDE SEQUENCE</scope>
    <source>
        <strain evidence="2">A484AB</strain>
    </source>
</reference>
<evidence type="ECO:0000313" key="3">
    <source>
        <dbReference type="Proteomes" id="UP001152795"/>
    </source>
</evidence>
<dbReference type="Proteomes" id="UP001152795">
    <property type="component" value="Unassembled WGS sequence"/>
</dbReference>
<comment type="caution">
    <text evidence="2">The sequence shown here is derived from an EMBL/GenBank/DDBJ whole genome shotgun (WGS) entry which is preliminary data.</text>
</comment>
<dbReference type="AlphaFoldDB" id="A0A7D9DU16"/>
<dbReference type="OrthoDB" id="8197232at2759"/>
<dbReference type="CDD" id="cd01650">
    <property type="entry name" value="RT_nLTR_like"/>
    <property type="match status" value="1"/>
</dbReference>
<dbReference type="EMBL" id="CACRXK020002119">
    <property type="protein sequence ID" value="CAB3992764.1"/>
    <property type="molecule type" value="Genomic_DNA"/>
</dbReference>
<evidence type="ECO:0000313" key="2">
    <source>
        <dbReference type="EMBL" id="CAB3992764.1"/>
    </source>
</evidence>